<organism evidence="2 3">
    <name type="scientific">Vespula pensylvanica</name>
    <name type="common">Western yellow jacket</name>
    <name type="synonym">Wasp</name>
    <dbReference type="NCBI Taxonomy" id="30213"/>
    <lineage>
        <taxon>Eukaryota</taxon>
        <taxon>Metazoa</taxon>
        <taxon>Ecdysozoa</taxon>
        <taxon>Arthropoda</taxon>
        <taxon>Hexapoda</taxon>
        <taxon>Insecta</taxon>
        <taxon>Pterygota</taxon>
        <taxon>Neoptera</taxon>
        <taxon>Endopterygota</taxon>
        <taxon>Hymenoptera</taxon>
        <taxon>Apocrita</taxon>
        <taxon>Aculeata</taxon>
        <taxon>Vespoidea</taxon>
        <taxon>Vespidae</taxon>
        <taxon>Vespinae</taxon>
        <taxon>Vespula</taxon>
    </lineage>
</organism>
<sequence>MADQTGDQKGVKILLSDGWKESKGRGENEKCETSEGTATSAEGNTLVADRDFDQEFWAQRAGGKRDRLLISITQLGSRGSLDRKDKSLLSVRGDRRYFLGETVKDLLRQKETPLEITVGYPEEDDIGGSTKSREWLSNTRGWCLSRRRKSRKMPAVEDKGKRKN</sequence>
<evidence type="ECO:0000256" key="1">
    <source>
        <dbReference type="SAM" id="MobiDB-lite"/>
    </source>
</evidence>
<accession>A0A834UC28</accession>
<evidence type="ECO:0000313" key="3">
    <source>
        <dbReference type="Proteomes" id="UP000600918"/>
    </source>
</evidence>
<evidence type="ECO:0000313" key="2">
    <source>
        <dbReference type="EMBL" id="KAF7429660.1"/>
    </source>
</evidence>
<feature type="region of interest" description="Disordered" evidence="1">
    <location>
        <begin position="1"/>
        <end position="43"/>
    </location>
</feature>
<proteinExistence type="predicted"/>
<protein>
    <submittedName>
        <fullName evidence="2">Uncharacterized protein</fullName>
    </submittedName>
</protein>
<comment type="caution">
    <text evidence="2">The sequence shown here is derived from an EMBL/GenBank/DDBJ whole genome shotgun (WGS) entry which is preliminary data.</text>
</comment>
<keyword evidence="3" id="KW-1185">Reference proteome</keyword>
<gene>
    <name evidence="2" type="ORF">H0235_006058</name>
</gene>
<dbReference type="EMBL" id="JACSDY010000004">
    <property type="protein sequence ID" value="KAF7429660.1"/>
    <property type="molecule type" value="Genomic_DNA"/>
</dbReference>
<feature type="compositionally biased region" description="Basic and acidic residues" evidence="1">
    <location>
        <begin position="18"/>
        <end position="33"/>
    </location>
</feature>
<reference evidence="2" key="1">
    <citation type="journal article" date="2020" name="G3 (Bethesda)">
        <title>High-Quality Assemblies for Three Invasive Social Wasps from the &lt;i&gt;Vespula&lt;/i&gt; Genus.</title>
        <authorList>
            <person name="Harrop T.W.R."/>
            <person name="Guhlin J."/>
            <person name="McLaughlin G.M."/>
            <person name="Permina E."/>
            <person name="Stockwell P."/>
            <person name="Gilligan J."/>
            <person name="Le Lec M.F."/>
            <person name="Gruber M.A.M."/>
            <person name="Quinn O."/>
            <person name="Lovegrove M."/>
            <person name="Duncan E.J."/>
            <person name="Remnant E.J."/>
            <person name="Van Eeckhoven J."/>
            <person name="Graham B."/>
            <person name="Knapp R.A."/>
            <person name="Langford K.W."/>
            <person name="Kronenberg Z."/>
            <person name="Press M.O."/>
            <person name="Eacker S.M."/>
            <person name="Wilson-Rankin E.E."/>
            <person name="Purcell J."/>
            <person name="Lester P.J."/>
            <person name="Dearden P.K."/>
        </authorList>
    </citation>
    <scope>NUCLEOTIDE SEQUENCE</scope>
    <source>
        <strain evidence="2">Volc-1</strain>
    </source>
</reference>
<feature type="compositionally biased region" description="Polar residues" evidence="1">
    <location>
        <begin position="34"/>
        <end position="43"/>
    </location>
</feature>
<dbReference type="Proteomes" id="UP000600918">
    <property type="component" value="Unassembled WGS sequence"/>
</dbReference>
<name>A0A834UC28_VESPE</name>
<dbReference type="AlphaFoldDB" id="A0A834UC28"/>